<proteinExistence type="predicted"/>
<dbReference type="PANTHER" id="PTHR36180:SF2">
    <property type="entry name" value="BRO FAMILY PROTEIN"/>
    <property type="match status" value="1"/>
</dbReference>
<accession>A0A4R5YGH5</accession>
<feature type="domain" description="Bro-N" evidence="1">
    <location>
        <begin position="1"/>
        <end position="103"/>
    </location>
</feature>
<protein>
    <recommendedName>
        <fullName evidence="1">Bro-N domain-containing protein</fullName>
    </recommendedName>
</protein>
<evidence type="ECO:0000313" key="3">
    <source>
        <dbReference type="Proteomes" id="UP000295633"/>
    </source>
</evidence>
<dbReference type="EMBL" id="SMZX01000002">
    <property type="protein sequence ID" value="TDL44302.1"/>
    <property type="molecule type" value="Genomic_DNA"/>
</dbReference>
<organism evidence="2 3">
    <name type="scientific">Microbacterium oleivorans</name>
    <dbReference type="NCBI Taxonomy" id="273677"/>
    <lineage>
        <taxon>Bacteria</taxon>
        <taxon>Bacillati</taxon>
        <taxon>Actinomycetota</taxon>
        <taxon>Actinomycetes</taxon>
        <taxon>Micrococcales</taxon>
        <taxon>Microbacteriaceae</taxon>
        <taxon>Microbacterium</taxon>
    </lineage>
</organism>
<evidence type="ECO:0000259" key="1">
    <source>
        <dbReference type="PROSITE" id="PS51750"/>
    </source>
</evidence>
<dbReference type="GO" id="GO:0003677">
    <property type="term" value="F:DNA binding"/>
    <property type="evidence" value="ECO:0007669"/>
    <property type="project" value="InterPro"/>
</dbReference>
<dbReference type="InterPro" id="IPR003497">
    <property type="entry name" value="BRO_N_domain"/>
</dbReference>
<dbReference type="SMART" id="SM01040">
    <property type="entry name" value="Bro-N"/>
    <property type="match status" value="1"/>
</dbReference>
<reference evidence="2 3" key="1">
    <citation type="submission" date="2019-03" db="EMBL/GenBank/DDBJ databases">
        <title>Genome Sequencing and Assembly of Various Microbes Isolated from Partially Reclaimed Soil and Acid Mine Drainage (AMD) Site.</title>
        <authorList>
            <person name="Steinbock B."/>
            <person name="Bechtold R."/>
            <person name="Sevigny J.L."/>
            <person name="Thomas D."/>
            <person name="Cuthill L.R."/>
            <person name="Aveiro Johannsen E.J."/>
            <person name="Thomas K."/>
            <person name="Ghosh A."/>
        </authorList>
    </citation>
    <scope>NUCLEOTIDE SEQUENCE [LARGE SCALE GENOMIC DNA]</scope>
    <source>
        <strain evidence="2 3">F-B2</strain>
    </source>
</reference>
<dbReference type="AlphaFoldDB" id="A0A4R5YGH5"/>
<comment type="caution">
    <text evidence="2">The sequence shown here is derived from an EMBL/GenBank/DDBJ whole genome shotgun (WGS) entry which is preliminary data.</text>
</comment>
<dbReference type="Pfam" id="PF02498">
    <property type="entry name" value="Bro-N"/>
    <property type="match status" value="1"/>
</dbReference>
<sequence>MNVFDYDGAELRSVMIDGEPWFVLADVVSALGLARSASAVVDRLDDEVRQTHPITDRLGRSQRATVVSEAGVYEVVIRSDAAGARDFRRWLTHDVIPSIRRTGSYTIPETREQLLARAVLEANTAIAEAHQQIATLTPRAEAWDEIASAEGDYSVGDAAKMLARAGVETGPQRLFAQLDGLGWVFRGHDGKWRAYADKVSAGYLAERPQSHHHPRSGELVIDAPQVRITLRGLERLRVRLGVLTIAS</sequence>
<dbReference type="Proteomes" id="UP000295633">
    <property type="component" value="Unassembled WGS sequence"/>
</dbReference>
<dbReference type="PROSITE" id="PS51750">
    <property type="entry name" value="BRO_N"/>
    <property type="match status" value="1"/>
</dbReference>
<dbReference type="InterPro" id="IPR005039">
    <property type="entry name" value="Ant_C"/>
</dbReference>
<name>A0A4R5YGH5_9MICO</name>
<evidence type="ECO:0000313" key="2">
    <source>
        <dbReference type="EMBL" id="TDL44302.1"/>
    </source>
</evidence>
<dbReference type="Pfam" id="PF03374">
    <property type="entry name" value="ANT"/>
    <property type="match status" value="1"/>
</dbReference>
<gene>
    <name evidence="2" type="ORF">E2R54_11790</name>
</gene>
<dbReference type="PANTHER" id="PTHR36180">
    <property type="entry name" value="DNA-BINDING PROTEIN-RELATED-RELATED"/>
    <property type="match status" value="1"/>
</dbReference>